<feature type="region of interest" description="Disordered" evidence="17">
    <location>
        <begin position="223"/>
        <end position="245"/>
    </location>
</feature>
<evidence type="ECO:0000256" key="3">
    <source>
        <dbReference type="ARBA" id="ARBA00012513"/>
    </source>
</evidence>
<gene>
    <name evidence="20" type="ORF">GDO86_002542</name>
</gene>
<evidence type="ECO:0000256" key="16">
    <source>
        <dbReference type="ARBA" id="ARBA00080408"/>
    </source>
</evidence>
<name>A0A8T2KLA6_9PIPI</name>
<dbReference type="InterPro" id="IPR013783">
    <property type="entry name" value="Ig-like_fold"/>
</dbReference>
<feature type="region of interest" description="Disordered" evidence="17">
    <location>
        <begin position="168"/>
        <end position="189"/>
    </location>
</feature>
<keyword evidence="6" id="KW-0808">Transferase</keyword>
<evidence type="ECO:0000256" key="1">
    <source>
        <dbReference type="ARBA" id="ARBA00004187"/>
    </source>
</evidence>
<dbReference type="Pfam" id="PF02816">
    <property type="entry name" value="Alpha_kinase"/>
    <property type="match status" value="1"/>
</dbReference>
<dbReference type="InterPro" id="IPR036179">
    <property type="entry name" value="Ig-like_dom_sf"/>
</dbReference>
<sequence length="1079" mass="120036">MIDYTNGICQVQLDTDHEFLLESDQVEETKLSQDYLNGCDSVLSGGTCVNKVSNITVDAHAFTGFCVSPSEPTQIDAKRGLYGDHLGALEPDMVIKLAHQRDENSIVKSKERSNLPFSAAAIQNDQAGIEEENKENRLQGEISTHSKQIPGDTLDLFSGNGIDNIVSITSMDPQTGKTTEPTANYSDPYKEDKLKDKTIELLGIDSLGKSLVVSKEEESTQMALSLNSSERVTSQSEQRNTRPVCEKTREAKMECLNVPKEQPGKYKECWENCCQRNVSNQKSQDEEKSDYAQSGNNRKTTEFCPETCKQGTYNILEKVNVNNKIKKVDGVNTNNSGSDHSAVPKTLCERPVLPVDRPLDGTGQHYTETLDKKESIGESISATKCPTEICKDCKKTEKIHHLLRAVNDKDFIHIKRQKEPGGKGVLVHTRGEGMVAQTRGEGVVAQTRGEGMVAQTRESVSNENNTHIDKRTHGEHLELSTNVCYGDKTFSRTINSTSCNSNKTEGSWGKKQPNQNQGLCDINKGTKDFQENCSRTSACNWKKLNGEMSLDKPRSDISNTTLTKCSAQKAKVKLQSVSSNVAHVESEEDDNVNHFPEPQELLFICEDSDTHHDELTAKGVCGQKPKSKTPLTPRTKSSSSGPSIACKKKTEDGLSKRTLNTKVMGSDSHSRFHEKLGVEIHENSPETKENEEKVEFSASPGKPNKAPTLLHRVEAEMFPDCSGNLKLFCHFGDIHADSTVTWTKDSKLLARLHRSSNDDSPVSLAIVQMSRKDQGVYLCSLKNLYGKVTTEFHLTSEGGEEIEFNQLLFREDFITDMYFGGNLHGRIATEDFHFGEGVHRKAFRSKVMCGLFPVFNPGHLCVLKVHNAIAYGTKTNDELVQRNYKLAVQECYVQNTAREYAKIYAAEAEQLEEFGTVPEIIPIFLVHRPASNIPYATVEEELIGEFVKYSVKDGKEINFLRKDSEAGQKCCTFQHWVYEKTNGNLLVTDMQGVGMKLTDVGIATLSKGYKGFKGNCSVSFIEQFKALHQCNKYCEILGLKSLRANPQKQKKPSGPKERTQPSAPTSRKSKTGPKTKHKT</sequence>
<keyword evidence="7" id="KW-0677">Repeat</keyword>
<dbReference type="GO" id="GO:0004674">
    <property type="term" value="F:protein serine/threonine kinase activity"/>
    <property type="evidence" value="ECO:0007669"/>
    <property type="project" value="UniProtKB-KW"/>
</dbReference>
<dbReference type="SUPFAM" id="SSF56112">
    <property type="entry name" value="Protein kinase-like (PK-like)"/>
    <property type="match status" value="1"/>
</dbReference>
<dbReference type="InterPro" id="IPR007110">
    <property type="entry name" value="Ig-like_dom"/>
</dbReference>
<feature type="region of interest" description="Disordered" evidence="17">
    <location>
        <begin position="1044"/>
        <end position="1079"/>
    </location>
</feature>
<keyword evidence="21" id="KW-1185">Reference proteome</keyword>
<keyword evidence="8" id="KW-0418">Kinase</keyword>
<dbReference type="EMBL" id="JAACNH010000001">
    <property type="protein sequence ID" value="KAG8456794.1"/>
    <property type="molecule type" value="Genomic_DNA"/>
</dbReference>
<evidence type="ECO:0000256" key="5">
    <source>
        <dbReference type="ARBA" id="ARBA00022527"/>
    </source>
</evidence>
<feature type="region of interest" description="Disordered" evidence="17">
    <location>
        <begin position="682"/>
        <end position="705"/>
    </location>
</feature>
<dbReference type="PANTHER" id="PTHR47091">
    <property type="entry name" value="ALPHA-PROTEIN KINASE 2-RELATED"/>
    <property type="match status" value="1"/>
</dbReference>
<feature type="domain" description="Ig-like" evidence="18">
    <location>
        <begin position="707"/>
        <end position="795"/>
    </location>
</feature>
<dbReference type="GO" id="GO:0005524">
    <property type="term" value="F:ATP binding"/>
    <property type="evidence" value="ECO:0007669"/>
    <property type="project" value="InterPro"/>
</dbReference>
<comment type="catalytic activity">
    <reaction evidence="13">
        <text>L-seryl-[protein] + ATP = O-phospho-L-seryl-[protein] + ADP + H(+)</text>
        <dbReference type="Rhea" id="RHEA:17989"/>
        <dbReference type="Rhea" id="RHEA-COMP:9863"/>
        <dbReference type="Rhea" id="RHEA-COMP:11604"/>
        <dbReference type="ChEBI" id="CHEBI:15378"/>
        <dbReference type="ChEBI" id="CHEBI:29999"/>
        <dbReference type="ChEBI" id="CHEBI:30616"/>
        <dbReference type="ChEBI" id="CHEBI:83421"/>
        <dbReference type="ChEBI" id="CHEBI:456216"/>
        <dbReference type="EC" id="2.7.11.1"/>
    </reaction>
</comment>
<protein>
    <recommendedName>
        <fullName evidence="15">Alpha-protein kinase 2</fullName>
        <ecNumber evidence="3">2.7.11.1</ecNumber>
    </recommendedName>
    <alternativeName>
        <fullName evidence="16">Heart alpha-protein kinase</fullName>
    </alternativeName>
</protein>
<dbReference type="Gene3D" id="2.60.40.10">
    <property type="entry name" value="Immunoglobulins"/>
    <property type="match status" value="1"/>
</dbReference>
<dbReference type="Proteomes" id="UP000812440">
    <property type="component" value="Chromosome 1"/>
</dbReference>
<dbReference type="CDD" id="cd16974">
    <property type="entry name" value="Alpha_kinase_ALPK2"/>
    <property type="match status" value="1"/>
</dbReference>
<dbReference type="SUPFAM" id="SSF48726">
    <property type="entry name" value="Immunoglobulin"/>
    <property type="match status" value="1"/>
</dbReference>
<dbReference type="FunFam" id="3.20.200.10:FF:000005">
    <property type="entry name" value="Alpha-protein kinase 2"/>
    <property type="match status" value="1"/>
</dbReference>
<organism evidence="20 21">
    <name type="scientific">Hymenochirus boettgeri</name>
    <name type="common">Congo dwarf clawed frog</name>
    <dbReference type="NCBI Taxonomy" id="247094"/>
    <lineage>
        <taxon>Eukaryota</taxon>
        <taxon>Metazoa</taxon>
        <taxon>Chordata</taxon>
        <taxon>Craniata</taxon>
        <taxon>Vertebrata</taxon>
        <taxon>Euteleostomi</taxon>
        <taxon>Amphibia</taxon>
        <taxon>Batrachia</taxon>
        <taxon>Anura</taxon>
        <taxon>Pipoidea</taxon>
        <taxon>Pipidae</taxon>
        <taxon>Pipinae</taxon>
        <taxon>Hymenochirus</taxon>
    </lineage>
</organism>
<dbReference type="PROSITE" id="PS51158">
    <property type="entry name" value="ALPHA_KINASE"/>
    <property type="match status" value="1"/>
</dbReference>
<feature type="compositionally biased region" description="Polar residues" evidence="17">
    <location>
        <begin position="168"/>
        <end position="185"/>
    </location>
</feature>
<evidence type="ECO:0000256" key="6">
    <source>
        <dbReference type="ARBA" id="ARBA00022679"/>
    </source>
</evidence>
<evidence type="ECO:0000256" key="15">
    <source>
        <dbReference type="ARBA" id="ARBA00073273"/>
    </source>
</evidence>
<evidence type="ECO:0000313" key="20">
    <source>
        <dbReference type="EMBL" id="KAG8456794.1"/>
    </source>
</evidence>
<keyword evidence="10" id="KW-1015">Disulfide bond</keyword>
<keyword evidence="11" id="KW-0393">Immunoglobulin domain</keyword>
<dbReference type="InterPro" id="IPR013098">
    <property type="entry name" value="Ig_I-set"/>
</dbReference>
<dbReference type="Gene3D" id="3.20.200.10">
    <property type="entry name" value="MHCK/EF2 kinase"/>
    <property type="match status" value="1"/>
</dbReference>
<comment type="similarity">
    <text evidence="2">Belongs to the protein kinase superfamily. Alpha-type protein kinase family. ALPK subfamily.</text>
</comment>
<dbReference type="Pfam" id="PF07679">
    <property type="entry name" value="I-set"/>
    <property type="match status" value="1"/>
</dbReference>
<dbReference type="EC" id="2.7.11.1" evidence="3"/>
<keyword evidence="4" id="KW-1003">Cell membrane</keyword>
<evidence type="ECO:0000256" key="7">
    <source>
        <dbReference type="ARBA" id="ARBA00022737"/>
    </source>
</evidence>
<comment type="subcellular location">
    <subcellularLocation>
        <location evidence="1">Basolateral cell membrane</location>
    </subcellularLocation>
</comment>
<proteinExistence type="inferred from homology"/>
<comment type="catalytic activity">
    <reaction evidence="12">
        <text>L-threonyl-[protein] + ATP = O-phospho-L-threonyl-[protein] + ADP + H(+)</text>
        <dbReference type="Rhea" id="RHEA:46608"/>
        <dbReference type="Rhea" id="RHEA-COMP:11060"/>
        <dbReference type="Rhea" id="RHEA-COMP:11605"/>
        <dbReference type="ChEBI" id="CHEBI:15378"/>
        <dbReference type="ChEBI" id="CHEBI:30013"/>
        <dbReference type="ChEBI" id="CHEBI:30616"/>
        <dbReference type="ChEBI" id="CHEBI:61977"/>
        <dbReference type="ChEBI" id="CHEBI:456216"/>
        <dbReference type="EC" id="2.7.11.1"/>
    </reaction>
</comment>
<keyword evidence="9" id="KW-0472">Membrane</keyword>
<comment type="function">
    <text evidence="14">Protein kinase that recognizes phosphorylation sites in which the surrounding peptides have an alpha-helical conformation. Regulates cardiac development and cardiomyocyte differentiation by negatively regulating Wnt/beta-catenin signaling.</text>
</comment>
<comment type="caution">
    <text evidence="20">The sequence shown here is derived from an EMBL/GenBank/DDBJ whole genome shotgun (WGS) entry which is preliminary data.</text>
</comment>
<evidence type="ECO:0000256" key="17">
    <source>
        <dbReference type="SAM" id="MobiDB-lite"/>
    </source>
</evidence>
<accession>A0A8T2KLA6</accession>
<dbReference type="InterPro" id="IPR011009">
    <property type="entry name" value="Kinase-like_dom_sf"/>
</dbReference>
<evidence type="ECO:0000256" key="4">
    <source>
        <dbReference type="ARBA" id="ARBA00022475"/>
    </source>
</evidence>
<evidence type="ECO:0000256" key="12">
    <source>
        <dbReference type="ARBA" id="ARBA00047899"/>
    </source>
</evidence>
<feature type="compositionally biased region" description="Basic residues" evidence="17">
    <location>
        <begin position="1067"/>
        <end position="1079"/>
    </location>
</feature>
<evidence type="ECO:0000259" key="19">
    <source>
        <dbReference type="PROSITE" id="PS51158"/>
    </source>
</evidence>
<evidence type="ECO:0000256" key="11">
    <source>
        <dbReference type="ARBA" id="ARBA00023319"/>
    </source>
</evidence>
<dbReference type="InterPro" id="IPR004166">
    <property type="entry name" value="a-kinase_dom"/>
</dbReference>
<evidence type="ECO:0000256" key="2">
    <source>
        <dbReference type="ARBA" id="ARBA00008651"/>
    </source>
</evidence>
<dbReference type="GO" id="GO:0016323">
    <property type="term" value="C:basolateral plasma membrane"/>
    <property type="evidence" value="ECO:0007669"/>
    <property type="project" value="UniProtKB-SubCell"/>
</dbReference>
<feature type="compositionally biased region" description="Basic and acidic residues" evidence="17">
    <location>
        <begin position="682"/>
        <end position="695"/>
    </location>
</feature>
<keyword evidence="5" id="KW-0723">Serine/threonine-protein kinase</keyword>
<reference evidence="20" key="1">
    <citation type="thesis" date="2020" institute="ProQuest LLC" country="789 East Eisenhower Parkway, Ann Arbor, MI, USA">
        <title>Comparative Genomics and Chromosome Evolution.</title>
        <authorList>
            <person name="Mudd A.B."/>
        </authorList>
    </citation>
    <scope>NUCLEOTIDE SEQUENCE</scope>
    <source>
        <strain evidence="20">Female2</strain>
        <tissue evidence="20">Blood</tissue>
    </source>
</reference>
<feature type="domain" description="Alpha-type protein kinase" evidence="19">
    <location>
        <begin position="810"/>
        <end position="1042"/>
    </location>
</feature>
<dbReference type="SMART" id="SM00811">
    <property type="entry name" value="Alpha_kinase"/>
    <property type="match status" value="1"/>
</dbReference>
<evidence type="ECO:0000256" key="9">
    <source>
        <dbReference type="ARBA" id="ARBA00023136"/>
    </source>
</evidence>
<dbReference type="AlphaFoldDB" id="A0A8T2KLA6"/>
<feature type="compositionally biased region" description="Polar residues" evidence="17">
    <location>
        <begin position="223"/>
        <end position="238"/>
    </location>
</feature>
<evidence type="ECO:0000313" key="21">
    <source>
        <dbReference type="Proteomes" id="UP000812440"/>
    </source>
</evidence>
<feature type="region of interest" description="Disordered" evidence="17">
    <location>
        <begin position="619"/>
        <end position="652"/>
    </location>
</feature>
<evidence type="ECO:0000256" key="10">
    <source>
        <dbReference type="ARBA" id="ARBA00023157"/>
    </source>
</evidence>
<evidence type="ECO:0000259" key="18">
    <source>
        <dbReference type="PROSITE" id="PS50835"/>
    </source>
</evidence>
<dbReference type="OrthoDB" id="301415at2759"/>
<dbReference type="PANTHER" id="PTHR47091:SF2">
    <property type="entry name" value="ALPHA-PROTEIN KINASE 2"/>
    <property type="match status" value="1"/>
</dbReference>
<evidence type="ECO:0000256" key="13">
    <source>
        <dbReference type="ARBA" id="ARBA00048679"/>
    </source>
</evidence>
<evidence type="ECO:0000256" key="8">
    <source>
        <dbReference type="ARBA" id="ARBA00022777"/>
    </source>
</evidence>
<feature type="compositionally biased region" description="Polar residues" evidence="17">
    <location>
        <begin position="629"/>
        <end position="642"/>
    </location>
</feature>
<dbReference type="PROSITE" id="PS50835">
    <property type="entry name" value="IG_LIKE"/>
    <property type="match status" value="1"/>
</dbReference>
<evidence type="ECO:0000256" key="14">
    <source>
        <dbReference type="ARBA" id="ARBA00059647"/>
    </source>
</evidence>